<dbReference type="AlphaFoldDB" id="A0A8J4H483"/>
<feature type="domain" description="ABC transporter" evidence="5">
    <location>
        <begin position="12"/>
        <end position="247"/>
    </location>
</feature>
<evidence type="ECO:0000313" key="6">
    <source>
        <dbReference type="EMBL" id="GIQ70712.1"/>
    </source>
</evidence>
<dbReference type="PANTHER" id="PTHR42734:SF17">
    <property type="entry name" value="METAL TRANSPORT SYSTEM ATP-BINDING PROTEIN TM_0124-RELATED"/>
    <property type="match status" value="1"/>
</dbReference>
<dbReference type="PROSITE" id="PS50893">
    <property type="entry name" value="ABC_TRANSPORTER_2"/>
    <property type="match status" value="1"/>
</dbReference>
<evidence type="ECO:0000256" key="2">
    <source>
        <dbReference type="ARBA" id="ARBA00022448"/>
    </source>
</evidence>
<name>A0A8J4H483_9BACL</name>
<dbReference type="PROSITE" id="PS00211">
    <property type="entry name" value="ABC_TRANSPORTER_1"/>
    <property type="match status" value="1"/>
</dbReference>
<evidence type="ECO:0000256" key="4">
    <source>
        <dbReference type="ARBA" id="ARBA00022840"/>
    </source>
</evidence>
<dbReference type="GO" id="GO:0016887">
    <property type="term" value="F:ATP hydrolysis activity"/>
    <property type="evidence" value="ECO:0007669"/>
    <property type="project" value="InterPro"/>
</dbReference>
<dbReference type="InterPro" id="IPR017871">
    <property type="entry name" value="ABC_transporter-like_CS"/>
</dbReference>
<dbReference type="InterPro" id="IPR003593">
    <property type="entry name" value="AAA+_ATPase"/>
</dbReference>
<keyword evidence="4 6" id="KW-0067">ATP-binding</keyword>
<protein>
    <submittedName>
        <fullName evidence="6">Zinc ABC transporter ATP-binding protein</fullName>
    </submittedName>
</protein>
<dbReference type="CDD" id="cd03235">
    <property type="entry name" value="ABC_Metallic_Cations"/>
    <property type="match status" value="1"/>
</dbReference>
<dbReference type="PANTHER" id="PTHR42734">
    <property type="entry name" value="METAL TRANSPORT SYSTEM ATP-BINDING PROTEIN TM_0124-RELATED"/>
    <property type="match status" value="1"/>
</dbReference>
<keyword evidence="3" id="KW-0547">Nucleotide-binding</keyword>
<evidence type="ECO:0000313" key="7">
    <source>
        <dbReference type="Proteomes" id="UP000677918"/>
    </source>
</evidence>
<accession>A0A8J4H483</accession>
<keyword evidence="2" id="KW-0813">Transport</keyword>
<proteinExistence type="inferred from homology"/>
<dbReference type="FunFam" id="3.40.50.300:FF:000134">
    <property type="entry name" value="Iron-enterobactin ABC transporter ATP-binding protein"/>
    <property type="match status" value="1"/>
</dbReference>
<comment type="similarity">
    <text evidence="1">Belongs to the ABC transporter superfamily.</text>
</comment>
<keyword evidence="7" id="KW-1185">Reference proteome</keyword>
<evidence type="ECO:0000259" key="5">
    <source>
        <dbReference type="PROSITE" id="PS50893"/>
    </source>
</evidence>
<sequence length="259" mass="29293">MQSSSPCHEPIVTLEHISFAYGQQPVLRDLTFSVYQRDFVGLIGANGSGKTTLLKMIVGLLKPDLGEIRLFGQPIRQFREWNKIGYVPQRNQLNPLFPATVREVVLSGLYNRKKMFKLVTKADHAKADDALNALGIEDLGNRLIGKLSGGQQQRAFLARALINNPQLLILDEPTVGVDAETQEGFFQMIKHMHQKHNITFLLVSHDRDMMKAYLGDEPAYKHGRIGFHVRHSHDLEDCSQEDLTHGLRDYHKQLAESSV</sequence>
<evidence type="ECO:0000256" key="3">
    <source>
        <dbReference type="ARBA" id="ARBA00022741"/>
    </source>
</evidence>
<dbReference type="InterPro" id="IPR027417">
    <property type="entry name" value="P-loop_NTPase"/>
</dbReference>
<dbReference type="EMBL" id="BOVK01000055">
    <property type="protein sequence ID" value="GIQ70712.1"/>
    <property type="molecule type" value="Genomic_DNA"/>
</dbReference>
<dbReference type="SMART" id="SM00382">
    <property type="entry name" value="AAA"/>
    <property type="match status" value="1"/>
</dbReference>
<dbReference type="InterPro" id="IPR003439">
    <property type="entry name" value="ABC_transporter-like_ATP-bd"/>
</dbReference>
<dbReference type="InterPro" id="IPR050153">
    <property type="entry name" value="Metal_Ion_Import_ABC"/>
</dbReference>
<organism evidence="6 7">
    <name type="scientific">Xylanibacillus composti</name>
    <dbReference type="NCBI Taxonomy" id="1572762"/>
    <lineage>
        <taxon>Bacteria</taxon>
        <taxon>Bacillati</taxon>
        <taxon>Bacillota</taxon>
        <taxon>Bacilli</taxon>
        <taxon>Bacillales</taxon>
        <taxon>Paenibacillaceae</taxon>
        <taxon>Xylanibacillus</taxon>
    </lineage>
</organism>
<dbReference type="SUPFAM" id="SSF52540">
    <property type="entry name" value="P-loop containing nucleoside triphosphate hydrolases"/>
    <property type="match status" value="1"/>
</dbReference>
<dbReference type="GO" id="GO:0005524">
    <property type="term" value="F:ATP binding"/>
    <property type="evidence" value="ECO:0007669"/>
    <property type="project" value="UniProtKB-KW"/>
</dbReference>
<comment type="caution">
    <text evidence="6">The sequence shown here is derived from an EMBL/GenBank/DDBJ whole genome shotgun (WGS) entry which is preliminary data.</text>
</comment>
<dbReference type="RefSeq" id="WP_213413527.1">
    <property type="nucleotide sequence ID" value="NZ_BOVK01000055.1"/>
</dbReference>
<evidence type="ECO:0000256" key="1">
    <source>
        <dbReference type="ARBA" id="ARBA00005417"/>
    </source>
</evidence>
<dbReference type="Gene3D" id="3.40.50.300">
    <property type="entry name" value="P-loop containing nucleotide triphosphate hydrolases"/>
    <property type="match status" value="1"/>
</dbReference>
<gene>
    <name evidence="6" type="ORF">XYCOK13_35360</name>
</gene>
<dbReference type="Pfam" id="PF00005">
    <property type="entry name" value="ABC_tran"/>
    <property type="match status" value="1"/>
</dbReference>
<reference evidence="6" key="1">
    <citation type="submission" date="2021-04" db="EMBL/GenBank/DDBJ databases">
        <title>Draft genome sequence of Xylanibacillus composti strain K13.</title>
        <authorList>
            <person name="Uke A."/>
            <person name="Chhe C."/>
            <person name="Baramee S."/>
            <person name="Kosugi A."/>
        </authorList>
    </citation>
    <scope>NUCLEOTIDE SEQUENCE</scope>
    <source>
        <strain evidence="6">K13</strain>
    </source>
</reference>
<dbReference type="Proteomes" id="UP000677918">
    <property type="component" value="Unassembled WGS sequence"/>
</dbReference>